<dbReference type="InterPro" id="IPR013728">
    <property type="entry name" value="BT_3987-like_N"/>
</dbReference>
<dbReference type="PROSITE" id="PS51257">
    <property type="entry name" value="PROKAR_LIPOPROTEIN"/>
    <property type="match status" value="1"/>
</dbReference>
<organism evidence="2 3">
    <name type="scientific">Haliscomenobacter hydrossis (strain ATCC 27775 / DSM 1100 / LMG 10767 / O)</name>
    <dbReference type="NCBI Taxonomy" id="760192"/>
    <lineage>
        <taxon>Bacteria</taxon>
        <taxon>Pseudomonadati</taxon>
        <taxon>Bacteroidota</taxon>
        <taxon>Saprospiria</taxon>
        <taxon>Saprospirales</taxon>
        <taxon>Haliscomenobacteraceae</taxon>
        <taxon>Haliscomenobacter</taxon>
    </lineage>
</organism>
<reference key="2">
    <citation type="submission" date="2011-04" db="EMBL/GenBank/DDBJ databases">
        <title>Complete sequence of plasmid 3 of Haliscomenobacter hydrossis DSM 1100.</title>
        <authorList>
            <consortium name="US DOE Joint Genome Institute (JGI-PGF)"/>
            <person name="Lucas S."/>
            <person name="Han J."/>
            <person name="Lapidus A."/>
            <person name="Bruce D."/>
            <person name="Goodwin L."/>
            <person name="Pitluck S."/>
            <person name="Peters L."/>
            <person name="Kyrpides N."/>
            <person name="Mavromatis K."/>
            <person name="Ivanova N."/>
            <person name="Ovchinnikova G."/>
            <person name="Pagani I."/>
            <person name="Daligault H."/>
            <person name="Detter J.C."/>
            <person name="Han C."/>
            <person name="Land M."/>
            <person name="Hauser L."/>
            <person name="Markowitz V."/>
            <person name="Cheng J.-F."/>
            <person name="Hugenholtz P."/>
            <person name="Woyke T."/>
            <person name="Wu D."/>
            <person name="Verbarg S."/>
            <person name="Frueling A."/>
            <person name="Brambilla E."/>
            <person name="Klenk H.-P."/>
            <person name="Eisen J.A."/>
        </authorList>
    </citation>
    <scope>NUCLEOTIDE SEQUENCE</scope>
    <source>
        <strain>DSM 1100</strain>
    </source>
</reference>
<protein>
    <submittedName>
        <fullName evidence="2">PKD domain containing protein</fullName>
    </submittedName>
</protein>
<geneLocation type="plasmid" evidence="2 3">
    <name>pHALHY03</name>
</geneLocation>
<name>F4L8A4_HALH1</name>
<dbReference type="CDD" id="cd00146">
    <property type="entry name" value="PKD"/>
    <property type="match status" value="1"/>
</dbReference>
<dbReference type="InterPro" id="IPR013783">
    <property type="entry name" value="Ig-like_fold"/>
</dbReference>
<dbReference type="Pfam" id="PF18911">
    <property type="entry name" value="PKD_4"/>
    <property type="match status" value="1"/>
</dbReference>
<dbReference type="InterPro" id="IPR022409">
    <property type="entry name" value="PKD/Chitinase_dom"/>
</dbReference>
<gene>
    <name evidence="2" type="ordered locus">Halhy_6799</name>
</gene>
<dbReference type="SMART" id="SM00089">
    <property type="entry name" value="PKD"/>
    <property type="match status" value="1"/>
</dbReference>
<dbReference type="RefSeq" id="WP_013769128.1">
    <property type="nucleotide sequence ID" value="NC_015513.1"/>
</dbReference>
<dbReference type="InterPro" id="IPR035986">
    <property type="entry name" value="PKD_dom_sf"/>
</dbReference>
<dbReference type="Gene3D" id="2.60.40.1740">
    <property type="entry name" value="hypothetical protein (bacova_03559)"/>
    <property type="match status" value="1"/>
</dbReference>
<proteinExistence type="predicted"/>
<dbReference type="PROSITE" id="PS50093">
    <property type="entry name" value="PKD"/>
    <property type="match status" value="1"/>
</dbReference>
<keyword evidence="3" id="KW-1185">Reference proteome</keyword>
<reference evidence="2 3" key="1">
    <citation type="journal article" date="2011" name="Stand. Genomic Sci.">
        <title>Complete genome sequence of Haliscomenobacter hydrossis type strain (O).</title>
        <authorList>
            <consortium name="US DOE Joint Genome Institute (JGI-PGF)"/>
            <person name="Daligault H."/>
            <person name="Lapidus A."/>
            <person name="Zeytun A."/>
            <person name="Nolan M."/>
            <person name="Lucas S."/>
            <person name="Del Rio T.G."/>
            <person name="Tice H."/>
            <person name="Cheng J.F."/>
            <person name="Tapia R."/>
            <person name="Han C."/>
            <person name="Goodwin L."/>
            <person name="Pitluck S."/>
            <person name="Liolios K."/>
            <person name="Pagani I."/>
            <person name="Ivanova N."/>
            <person name="Huntemann M."/>
            <person name="Mavromatis K."/>
            <person name="Mikhailova N."/>
            <person name="Pati A."/>
            <person name="Chen A."/>
            <person name="Palaniappan K."/>
            <person name="Land M."/>
            <person name="Hauser L."/>
            <person name="Brambilla E.M."/>
            <person name="Rohde M."/>
            <person name="Verbarg S."/>
            <person name="Goker M."/>
            <person name="Bristow J."/>
            <person name="Eisen J.A."/>
            <person name="Markowitz V."/>
            <person name="Hugenholtz P."/>
            <person name="Kyrpides N.C."/>
            <person name="Klenk H.P."/>
            <person name="Woyke T."/>
        </authorList>
    </citation>
    <scope>NUCLEOTIDE SEQUENCE [LARGE SCALE GENOMIC DNA]</scope>
    <source>
        <strain evidence="3">ATCC 27775 / DSM 1100 / LMG 10767 / O</strain>
        <plasmid evidence="3">Plasmid pHALHY03</plasmid>
    </source>
</reference>
<dbReference type="InterPro" id="IPR000601">
    <property type="entry name" value="PKD_dom"/>
</dbReference>
<dbReference type="KEGG" id="hhy:Halhy_6799"/>
<feature type="domain" description="PKD" evidence="1">
    <location>
        <begin position="226"/>
        <end position="284"/>
    </location>
</feature>
<dbReference type="SUPFAM" id="SSF49299">
    <property type="entry name" value="PKD domain"/>
    <property type="match status" value="1"/>
</dbReference>
<evidence type="ECO:0000259" key="1">
    <source>
        <dbReference type="PROSITE" id="PS50093"/>
    </source>
</evidence>
<dbReference type="OrthoDB" id="753168at2"/>
<dbReference type="Pfam" id="PF08522">
    <property type="entry name" value="BT_3987-like_N"/>
    <property type="match status" value="1"/>
</dbReference>
<evidence type="ECO:0000313" key="3">
    <source>
        <dbReference type="Proteomes" id="UP000008461"/>
    </source>
</evidence>
<dbReference type="EMBL" id="CP002694">
    <property type="protein sequence ID" value="AEE54612.1"/>
    <property type="molecule type" value="Genomic_DNA"/>
</dbReference>
<dbReference type="Gene3D" id="2.60.40.10">
    <property type="entry name" value="Immunoglobulins"/>
    <property type="match status" value="1"/>
</dbReference>
<keyword evidence="2" id="KW-0614">Plasmid</keyword>
<dbReference type="Proteomes" id="UP000008461">
    <property type="component" value="Plasmid pHALHY03"/>
</dbReference>
<accession>F4L8A4</accession>
<dbReference type="HOGENOM" id="CLU_1052709_0_0_10"/>
<dbReference type="AlphaFoldDB" id="F4L8A4"/>
<dbReference type="eggNOG" id="COG3291">
    <property type="taxonomic scope" value="Bacteria"/>
</dbReference>
<evidence type="ECO:0000313" key="2">
    <source>
        <dbReference type="EMBL" id="AEE54612.1"/>
    </source>
</evidence>
<sequence>MKKYLFFSNFWALLFLGFVVLFASCDQQGLIGEAIYPTQNFYMSQAAVATVGPGANGIYTITPRIEGVATRFIIDAATKKFNVPLGVIRSGVSLDGDVDVSVLTNTDTINKLIALNKFAVADPAVTTELLPASAFTLPGSLTVKDGESNANFILPIDLNFLINSLNDNPKKRYAMGVSIKPNTNADNPQIVPLRTTVILIDPAQVLLAAANFSSFVYTETKTGNFSNGTANGVSYSWNFGDGSPAETTASPSHKYAAAGTYTVTLTATGVAGPPSVKTASIVIP</sequence>